<feature type="non-terminal residue" evidence="5">
    <location>
        <position position="1"/>
    </location>
</feature>
<dbReference type="EMBL" id="DF237059">
    <property type="protein sequence ID" value="GAQ82422.1"/>
    <property type="molecule type" value="Genomic_DNA"/>
</dbReference>
<evidence type="ECO:0000259" key="4">
    <source>
        <dbReference type="Pfam" id="PF17177"/>
    </source>
</evidence>
<dbReference type="InterPro" id="IPR011990">
    <property type="entry name" value="TPR-like_helical_dom_sf"/>
</dbReference>
<evidence type="ECO:0000313" key="6">
    <source>
        <dbReference type="Proteomes" id="UP000054558"/>
    </source>
</evidence>
<feature type="repeat" description="PPR" evidence="2">
    <location>
        <begin position="157"/>
        <end position="194"/>
    </location>
</feature>
<dbReference type="PROSITE" id="PS51375">
    <property type="entry name" value="PPR"/>
    <property type="match status" value="6"/>
</dbReference>
<keyword evidence="6" id="KW-1185">Reference proteome</keyword>
<dbReference type="NCBIfam" id="TIGR00756">
    <property type="entry name" value="PPR"/>
    <property type="match status" value="4"/>
</dbReference>
<name>A0A1Y1HXC5_KLENI</name>
<organism evidence="5 6">
    <name type="scientific">Klebsormidium nitens</name>
    <name type="common">Green alga</name>
    <name type="synonym">Ulothrix nitens</name>
    <dbReference type="NCBI Taxonomy" id="105231"/>
    <lineage>
        <taxon>Eukaryota</taxon>
        <taxon>Viridiplantae</taxon>
        <taxon>Streptophyta</taxon>
        <taxon>Klebsormidiophyceae</taxon>
        <taxon>Klebsormidiales</taxon>
        <taxon>Klebsormidiaceae</taxon>
        <taxon>Klebsormidium</taxon>
    </lineage>
</organism>
<dbReference type="OrthoDB" id="185373at2759"/>
<keyword evidence="1" id="KW-0677">Repeat</keyword>
<accession>A0A1Y1HXC5</accession>
<feature type="repeat" description="PPR" evidence="2">
    <location>
        <begin position="87"/>
        <end position="121"/>
    </location>
</feature>
<evidence type="ECO:0000256" key="1">
    <source>
        <dbReference type="ARBA" id="ARBA00022737"/>
    </source>
</evidence>
<evidence type="ECO:0000313" key="5">
    <source>
        <dbReference type="EMBL" id="GAQ82422.1"/>
    </source>
</evidence>
<dbReference type="Pfam" id="PF01535">
    <property type="entry name" value="PPR"/>
    <property type="match status" value="2"/>
</dbReference>
<feature type="repeat" description="PPR" evidence="2">
    <location>
        <begin position="52"/>
        <end position="86"/>
    </location>
</feature>
<dbReference type="Pfam" id="PF17177">
    <property type="entry name" value="PPR_long"/>
    <property type="match status" value="2"/>
</dbReference>
<proteinExistence type="predicted"/>
<dbReference type="Proteomes" id="UP000054558">
    <property type="component" value="Unassembled WGS sequence"/>
</dbReference>
<gene>
    <name evidence="5" type="ORF">KFL_001100360</name>
</gene>
<reference evidence="5 6" key="1">
    <citation type="journal article" date="2014" name="Nat. Commun.">
        <title>Klebsormidium flaccidum genome reveals primary factors for plant terrestrial adaptation.</title>
        <authorList>
            <person name="Hori K."/>
            <person name="Maruyama F."/>
            <person name="Fujisawa T."/>
            <person name="Togashi T."/>
            <person name="Yamamoto N."/>
            <person name="Seo M."/>
            <person name="Sato S."/>
            <person name="Yamada T."/>
            <person name="Mori H."/>
            <person name="Tajima N."/>
            <person name="Moriyama T."/>
            <person name="Ikeuchi M."/>
            <person name="Watanabe M."/>
            <person name="Wada H."/>
            <person name="Kobayashi K."/>
            <person name="Saito M."/>
            <person name="Masuda T."/>
            <person name="Sasaki-Sekimoto Y."/>
            <person name="Mashiguchi K."/>
            <person name="Awai K."/>
            <person name="Shimojima M."/>
            <person name="Masuda S."/>
            <person name="Iwai M."/>
            <person name="Nobusawa T."/>
            <person name="Narise T."/>
            <person name="Kondo S."/>
            <person name="Saito H."/>
            <person name="Sato R."/>
            <person name="Murakawa M."/>
            <person name="Ihara Y."/>
            <person name="Oshima-Yamada Y."/>
            <person name="Ohtaka K."/>
            <person name="Satoh M."/>
            <person name="Sonobe K."/>
            <person name="Ishii M."/>
            <person name="Ohtani R."/>
            <person name="Kanamori-Sato M."/>
            <person name="Honoki R."/>
            <person name="Miyazaki D."/>
            <person name="Mochizuki H."/>
            <person name="Umetsu J."/>
            <person name="Higashi K."/>
            <person name="Shibata D."/>
            <person name="Kamiya Y."/>
            <person name="Sato N."/>
            <person name="Nakamura Y."/>
            <person name="Tabata S."/>
            <person name="Ida S."/>
            <person name="Kurokawa K."/>
            <person name="Ohta H."/>
        </authorList>
    </citation>
    <scope>NUCLEOTIDE SEQUENCE [LARGE SCALE GENOMIC DNA]</scope>
    <source>
        <strain evidence="5 6">NIES-2285</strain>
    </source>
</reference>
<feature type="domain" description="PROP1-like PPR" evidence="4">
    <location>
        <begin position="128"/>
        <end position="264"/>
    </location>
</feature>
<dbReference type="AlphaFoldDB" id="A0A1Y1HXC5"/>
<dbReference type="PANTHER" id="PTHR47938:SF35">
    <property type="entry name" value="PENTATRICOPEPTIDE REPEAT-CONTAINING PROTEIN 4, MITOCHONDRIAL-RELATED"/>
    <property type="match status" value="1"/>
</dbReference>
<dbReference type="InterPro" id="IPR002885">
    <property type="entry name" value="PPR_rpt"/>
</dbReference>
<dbReference type="GO" id="GO:0003729">
    <property type="term" value="F:mRNA binding"/>
    <property type="evidence" value="ECO:0000318"/>
    <property type="project" value="GO_Central"/>
</dbReference>
<feature type="repeat" description="PPR" evidence="2">
    <location>
        <begin position="17"/>
        <end position="51"/>
    </location>
</feature>
<dbReference type="GO" id="GO:0007005">
    <property type="term" value="P:mitochondrion organization"/>
    <property type="evidence" value="ECO:0000318"/>
    <property type="project" value="GO_Central"/>
</dbReference>
<dbReference type="InterPro" id="IPR033443">
    <property type="entry name" value="PROP1-like_PPR_dom"/>
</dbReference>
<feature type="domain" description="PROP1-like PPR" evidence="4">
    <location>
        <begin position="25"/>
        <end position="126"/>
    </location>
</feature>
<sequence>RAFLVYKQLQQQGLVPNQRTFMPLIDVCGRVGKLDRALSLLAEMKNRGLAPTRNIYTRLMEACSQSGVPEQAFGIFRQMMNDRILPTADSFAALLGACAVRADSEQAFKLWRYMWENGIEPNDTCYDLLIKVCSRAGKIEEALDVFKETVRKHNAVTVGSFNSLMLALCSSDGTRNVDRAVRVLSLCRSMGVEPNRRSLLILIEGLARDGQVEPAYQFHKELVSREWNSDQKPYGKLVSALCIAGQVGRAVRVVEYMEDHGVRLPVASLGHLVAGCARTGRLSMALELYDQVKAKAVAELARLKQTGGFRWVTNYRNPLAKIPALGYEALIEGCCGAGLVARAVEVIGDIQDVGVVVNKATLAYLVNVASSYPEEPYMYAVHAQLRKQLQHHKALYVDQSSTLAAMYKQAHVDLQDAETWQDSDGAPATGTTDGVAGGPELPTGYEMSADDEWGYDPEASNGYRVSIGGEGEMGDLKARQQSLKAKLRSRHTGELRGVPADAAADAGAESEDEGGSQASRHEP</sequence>
<dbReference type="PANTHER" id="PTHR47938">
    <property type="entry name" value="RESPIRATORY COMPLEX I CHAPERONE (CIA84), PUTATIVE (AFU_ORTHOLOGUE AFUA_2G06020)-RELATED"/>
    <property type="match status" value="1"/>
</dbReference>
<dbReference type="Gene3D" id="1.25.40.10">
    <property type="entry name" value="Tetratricopeptide repeat domain"/>
    <property type="match status" value="4"/>
</dbReference>
<dbReference type="GO" id="GO:0006396">
    <property type="term" value="P:RNA processing"/>
    <property type="evidence" value="ECO:0000318"/>
    <property type="project" value="GO_Central"/>
</dbReference>
<protein>
    <submittedName>
        <fullName evidence="5">Putative Pentatricopeptide repeat domain containing protein</fullName>
    </submittedName>
</protein>
<evidence type="ECO:0000256" key="3">
    <source>
        <dbReference type="SAM" id="MobiDB-lite"/>
    </source>
</evidence>
<dbReference type="GO" id="GO:0005739">
    <property type="term" value="C:mitochondrion"/>
    <property type="evidence" value="ECO:0000318"/>
    <property type="project" value="GO_Central"/>
</dbReference>
<feature type="region of interest" description="Disordered" evidence="3">
    <location>
        <begin position="421"/>
        <end position="523"/>
    </location>
</feature>
<evidence type="ECO:0000256" key="2">
    <source>
        <dbReference type="PROSITE-ProRule" id="PRU00708"/>
    </source>
</evidence>
<feature type="repeat" description="PPR" evidence="2">
    <location>
        <begin position="230"/>
        <end position="264"/>
    </location>
</feature>
<dbReference type="STRING" id="105231.A0A1Y1HXC5"/>
<feature type="repeat" description="PPR" evidence="2">
    <location>
        <begin position="122"/>
        <end position="152"/>
    </location>
</feature>